<dbReference type="Gene3D" id="1.10.10.10">
    <property type="entry name" value="Winged helix-like DNA-binding domain superfamily/Winged helix DNA-binding domain"/>
    <property type="match status" value="1"/>
</dbReference>
<evidence type="ECO:0000313" key="2">
    <source>
        <dbReference type="Proteomes" id="UP001597418"/>
    </source>
</evidence>
<dbReference type="EMBL" id="JBHUMB010000014">
    <property type="protein sequence ID" value="MFD2744289.1"/>
    <property type="molecule type" value="Genomic_DNA"/>
</dbReference>
<dbReference type="InterPro" id="IPR036390">
    <property type="entry name" value="WH_DNA-bd_sf"/>
</dbReference>
<reference evidence="2" key="1">
    <citation type="journal article" date="2019" name="Int. J. Syst. Evol. Microbiol.">
        <title>The Global Catalogue of Microorganisms (GCM) 10K type strain sequencing project: providing services to taxonomists for standard genome sequencing and annotation.</title>
        <authorList>
            <consortium name="The Broad Institute Genomics Platform"/>
            <consortium name="The Broad Institute Genome Sequencing Center for Infectious Disease"/>
            <person name="Wu L."/>
            <person name="Ma J."/>
        </authorList>
    </citation>
    <scope>NUCLEOTIDE SEQUENCE [LARGE SCALE GENOMIC DNA]</scope>
    <source>
        <strain evidence="2">KCTC 42247</strain>
    </source>
</reference>
<sequence length="81" mass="8801">MSKNVTIKEAILSCVAERGADKSVCPSEIARLLFPTDWLEHMTDVVDVAIALHQQGKVVITQSGIAIDVEKIKGPIRITCV</sequence>
<accession>A0ABW5UED7</accession>
<dbReference type="RefSeq" id="WP_066751421.1">
    <property type="nucleotide sequence ID" value="NZ_JBHUMB010000014.1"/>
</dbReference>
<proteinExistence type="predicted"/>
<comment type="caution">
    <text evidence="1">The sequence shown here is derived from an EMBL/GenBank/DDBJ whole genome shotgun (WGS) entry which is preliminary data.</text>
</comment>
<dbReference type="Pfam" id="PF11625">
    <property type="entry name" value="DUF3253"/>
    <property type="match status" value="1"/>
</dbReference>
<keyword evidence="2" id="KW-1185">Reference proteome</keyword>
<name>A0ABW5UED7_9SPHI</name>
<organism evidence="1 2">
    <name type="scientific">Sphingobacterium populi</name>
    <dbReference type="NCBI Taxonomy" id="1812824"/>
    <lineage>
        <taxon>Bacteria</taxon>
        <taxon>Pseudomonadati</taxon>
        <taxon>Bacteroidota</taxon>
        <taxon>Sphingobacteriia</taxon>
        <taxon>Sphingobacteriales</taxon>
        <taxon>Sphingobacteriaceae</taxon>
        <taxon>Sphingobacterium</taxon>
    </lineage>
</organism>
<dbReference type="InterPro" id="IPR021660">
    <property type="entry name" value="DUF3253"/>
</dbReference>
<protein>
    <submittedName>
        <fullName evidence="1">DUF3253 domain-containing protein</fullName>
    </submittedName>
</protein>
<evidence type="ECO:0000313" key="1">
    <source>
        <dbReference type="EMBL" id="MFD2744289.1"/>
    </source>
</evidence>
<gene>
    <name evidence="1" type="ORF">ACFSQ6_12900</name>
</gene>
<dbReference type="Proteomes" id="UP001597418">
    <property type="component" value="Unassembled WGS sequence"/>
</dbReference>
<dbReference type="SUPFAM" id="SSF46785">
    <property type="entry name" value="Winged helix' DNA-binding domain"/>
    <property type="match status" value="1"/>
</dbReference>
<dbReference type="InterPro" id="IPR036388">
    <property type="entry name" value="WH-like_DNA-bd_sf"/>
</dbReference>